<feature type="compositionally biased region" description="Polar residues" evidence="1">
    <location>
        <begin position="1"/>
        <end position="11"/>
    </location>
</feature>
<comment type="caution">
    <text evidence="2">The sequence shown here is derived from an EMBL/GenBank/DDBJ whole genome shotgun (WGS) entry which is preliminary data.</text>
</comment>
<keyword evidence="3" id="KW-1185">Reference proteome</keyword>
<sequence length="173" mass="18785">MMRINPNTIQGTYGLPINKSQNSAKNSDTQANPVAKDYVMPQDNRLDFLKDRYGEKALKQMGLIECATCASRTYVDGSNDPGVSFKSPAHISPEASFAMVSSHEQEHVTNERARAQSENREVISQSVQIFSSVCPECGKHYASGGVTRTTTGAKATSAYSSQVDKGDLMDAKV</sequence>
<evidence type="ECO:0000313" key="3">
    <source>
        <dbReference type="Proteomes" id="UP000767854"/>
    </source>
</evidence>
<dbReference type="Proteomes" id="UP000767854">
    <property type="component" value="Unassembled WGS sequence"/>
</dbReference>
<evidence type="ECO:0000313" key="2">
    <source>
        <dbReference type="EMBL" id="MBM7561059.1"/>
    </source>
</evidence>
<feature type="region of interest" description="Disordered" evidence="1">
    <location>
        <begin position="1"/>
        <end position="31"/>
    </location>
</feature>
<organism evidence="2 3">
    <name type="scientific">Fusibacter tunisiensis</name>
    <dbReference type="NCBI Taxonomy" id="1008308"/>
    <lineage>
        <taxon>Bacteria</taxon>
        <taxon>Bacillati</taxon>
        <taxon>Bacillota</taxon>
        <taxon>Clostridia</taxon>
        <taxon>Eubacteriales</taxon>
        <taxon>Eubacteriales Family XII. Incertae Sedis</taxon>
        <taxon>Fusibacter</taxon>
    </lineage>
</organism>
<protein>
    <submittedName>
        <fullName evidence="2">Uncharacterized protein</fullName>
    </submittedName>
</protein>
<name>A0ABS2MNS9_9FIRM</name>
<accession>A0ABS2MNS9</accession>
<reference evidence="2 3" key="1">
    <citation type="submission" date="2021-01" db="EMBL/GenBank/DDBJ databases">
        <title>Genomic Encyclopedia of Type Strains, Phase IV (KMG-IV): sequencing the most valuable type-strain genomes for metagenomic binning, comparative biology and taxonomic classification.</title>
        <authorList>
            <person name="Goeker M."/>
        </authorList>
    </citation>
    <scope>NUCLEOTIDE SEQUENCE [LARGE SCALE GENOMIC DNA]</scope>
    <source>
        <strain evidence="2 3">DSM 24436</strain>
    </source>
</reference>
<dbReference type="RefSeq" id="WP_204662053.1">
    <property type="nucleotide sequence ID" value="NZ_JAFBDT010000003.1"/>
</dbReference>
<dbReference type="EMBL" id="JAFBDT010000003">
    <property type="protein sequence ID" value="MBM7561059.1"/>
    <property type="molecule type" value="Genomic_DNA"/>
</dbReference>
<gene>
    <name evidence="2" type="ORF">JOC49_000576</name>
</gene>
<evidence type="ECO:0000256" key="1">
    <source>
        <dbReference type="SAM" id="MobiDB-lite"/>
    </source>
</evidence>
<proteinExistence type="predicted"/>
<feature type="compositionally biased region" description="Polar residues" evidence="1">
    <location>
        <begin position="18"/>
        <end position="31"/>
    </location>
</feature>